<dbReference type="InterPro" id="IPR045057">
    <property type="entry name" value="Gcn5-rel_NAT"/>
</dbReference>
<keyword evidence="3" id="KW-1185">Reference proteome</keyword>
<dbReference type="AlphaFoldDB" id="A0A1E5CNK1"/>
<sequence>MHNVTHNIDGECFLVDLEQGMHATVKYKRDNSVITITSTRVPDELQGKGYGKVMMESVLAEIERLGLTVIPECSYVVHYMNKHTQWSHLLAK</sequence>
<name>A0A1E5CNK1_9VIBR</name>
<protein>
    <submittedName>
        <fullName evidence="2">Acetyltransferase</fullName>
    </submittedName>
</protein>
<dbReference type="InterPro" id="IPR031165">
    <property type="entry name" value="GNAT_YJDJ"/>
</dbReference>
<dbReference type="Proteomes" id="UP000094165">
    <property type="component" value="Unassembled WGS sequence"/>
</dbReference>
<dbReference type="PROSITE" id="PS51729">
    <property type="entry name" value="GNAT_YJDJ"/>
    <property type="match status" value="1"/>
</dbReference>
<reference evidence="2" key="2">
    <citation type="submission" date="2016-07" db="EMBL/GenBank/DDBJ databases">
        <title>Adaptive Radiation by Waves of Gene Transfer Leads to Fine-Scale Resource Partitioning in Marine Microbes.</title>
        <authorList>
            <person name="Hehemann J.-H."/>
            <person name="Arevalo P."/>
            <person name="Datta M."/>
            <person name="Yu X."/>
            <person name="Corzett C."/>
            <person name="Henschel A."/>
            <person name="Preheim S."/>
            <person name="Timberlake S."/>
            <person name="Alm E.J."/>
            <person name="Polz M.F."/>
        </authorList>
    </citation>
    <scope>NUCLEOTIDE SEQUENCE</scope>
    <source>
        <strain evidence="2">FF-238</strain>
    </source>
</reference>
<gene>
    <name evidence="2" type="ORF">A130_01005</name>
</gene>
<feature type="domain" description="N-acetyltransferase" evidence="1">
    <location>
        <begin position="5"/>
        <end position="91"/>
    </location>
</feature>
<proteinExistence type="predicted"/>
<dbReference type="PANTHER" id="PTHR31435">
    <property type="entry name" value="PROTEIN NATD1"/>
    <property type="match status" value="1"/>
</dbReference>
<dbReference type="EMBL" id="AJYW02000290">
    <property type="protein sequence ID" value="OEE71465.1"/>
    <property type="molecule type" value="Genomic_DNA"/>
</dbReference>
<comment type="caution">
    <text evidence="2">The sequence shown here is derived from an EMBL/GenBank/DDBJ whole genome shotgun (WGS) entry which is preliminary data.</text>
</comment>
<dbReference type="GO" id="GO:0016740">
    <property type="term" value="F:transferase activity"/>
    <property type="evidence" value="ECO:0007669"/>
    <property type="project" value="UniProtKB-KW"/>
</dbReference>
<dbReference type="PANTHER" id="PTHR31435:SF9">
    <property type="entry name" value="PROTEIN NATD1"/>
    <property type="match status" value="1"/>
</dbReference>
<organism evidence="2 3">
    <name type="scientific">Vibrio genomosp. F6 str. FF-238</name>
    <dbReference type="NCBI Taxonomy" id="1191298"/>
    <lineage>
        <taxon>Bacteria</taxon>
        <taxon>Pseudomonadati</taxon>
        <taxon>Pseudomonadota</taxon>
        <taxon>Gammaproteobacteria</taxon>
        <taxon>Vibrionales</taxon>
        <taxon>Vibrionaceae</taxon>
        <taxon>Vibrio</taxon>
    </lineage>
</organism>
<dbReference type="SUPFAM" id="SSF55729">
    <property type="entry name" value="Acyl-CoA N-acyltransferases (Nat)"/>
    <property type="match status" value="1"/>
</dbReference>
<accession>A0A1E5CNK1</accession>
<dbReference type="InterPro" id="IPR016181">
    <property type="entry name" value="Acyl_CoA_acyltransferase"/>
</dbReference>
<reference evidence="2" key="1">
    <citation type="journal article" date="2012" name="Science">
        <title>Ecological populations of bacteria act as socially cohesive units of antibiotic production and resistance.</title>
        <authorList>
            <person name="Cordero O.X."/>
            <person name="Wildschutte H."/>
            <person name="Kirkup B."/>
            <person name="Proehl S."/>
            <person name="Ngo L."/>
            <person name="Hussain F."/>
            <person name="Le Roux F."/>
            <person name="Mincer T."/>
            <person name="Polz M.F."/>
        </authorList>
    </citation>
    <scope>NUCLEOTIDE SEQUENCE [LARGE SCALE GENOMIC DNA]</scope>
    <source>
        <strain evidence="2">FF-238</strain>
    </source>
</reference>
<evidence type="ECO:0000313" key="3">
    <source>
        <dbReference type="Proteomes" id="UP000094165"/>
    </source>
</evidence>
<dbReference type="Pfam" id="PF14542">
    <property type="entry name" value="Acetyltransf_CG"/>
    <property type="match status" value="1"/>
</dbReference>
<evidence type="ECO:0000259" key="1">
    <source>
        <dbReference type="PROSITE" id="PS51729"/>
    </source>
</evidence>
<keyword evidence="2" id="KW-0808">Transferase</keyword>
<evidence type="ECO:0000313" key="2">
    <source>
        <dbReference type="EMBL" id="OEE71465.1"/>
    </source>
</evidence>
<dbReference type="RefSeq" id="WP_017054368.1">
    <property type="nucleotide sequence ID" value="NZ_AJYW02000290.1"/>
</dbReference>
<dbReference type="Gene3D" id="3.40.630.30">
    <property type="match status" value="1"/>
</dbReference>